<sequence>MTTDPVEGAHEAVQHGVETTDNATKDIQDEVNPVLHDAEEAVTPVAHEVDDKIGKPFVEMTSKINNKFKKWFKL</sequence>
<reference evidence="2" key="1">
    <citation type="submission" date="2016-10" db="EMBL/GenBank/DDBJ databases">
        <authorList>
            <person name="Benchimol M."/>
            <person name="Almeida L.G."/>
            <person name="Vasconcelos A.T."/>
            <person name="Perreira-Neves A."/>
            <person name="Rosa I.A."/>
            <person name="Tasca T."/>
            <person name="Bogo M.R."/>
            <person name="de Souza W."/>
        </authorList>
    </citation>
    <scope>NUCLEOTIDE SEQUENCE [LARGE SCALE GENOMIC DNA]</scope>
    <source>
        <strain evidence="2">K</strain>
    </source>
</reference>
<feature type="region of interest" description="Disordered" evidence="1">
    <location>
        <begin position="1"/>
        <end position="24"/>
    </location>
</feature>
<keyword evidence="3" id="KW-1185">Reference proteome</keyword>
<dbReference type="VEuPathDB" id="TrichDB:TRFO_03165"/>
<evidence type="ECO:0000313" key="3">
    <source>
        <dbReference type="Proteomes" id="UP000179807"/>
    </source>
</evidence>
<evidence type="ECO:0000313" key="2">
    <source>
        <dbReference type="EMBL" id="OHT14131.1"/>
    </source>
</evidence>
<organism evidence="2 3">
    <name type="scientific">Tritrichomonas foetus</name>
    <dbReference type="NCBI Taxonomy" id="1144522"/>
    <lineage>
        <taxon>Eukaryota</taxon>
        <taxon>Metamonada</taxon>
        <taxon>Parabasalia</taxon>
        <taxon>Tritrichomonadida</taxon>
        <taxon>Tritrichomonadidae</taxon>
        <taxon>Tritrichomonas</taxon>
    </lineage>
</organism>
<gene>
    <name evidence="2" type="ORF">TRFO_03165</name>
</gene>
<name>A0A1J4KS95_9EUKA</name>
<evidence type="ECO:0000256" key="1">
    <source>
        <dbReference type="SAM" id="MobiDB-lite"/>
    </source>
</evidence>
<accession>A0A1J4KS95</accession>
<comment type="caution">
    <text evidence="2">The sequence shown here is derived from an EMBL/GenBank/DDBJ whole genome shotgun (WGS) entry which is preliminary data.</text>
</comment>
<dbReference type="EMBL" id="MLAK01000421">
    <property type="protein sequence ID" value="OHT14131.1"/>
    <property type="molecule type" value="Genomic_DNA"/>
</dbReference>
<proteinExistence type="predicted"/>
<dbReference type="Proteomes" id="UP000179807">
    <property type="component" value="Unassembled WGS sequence"/>
</dbReference>
<dbReference type="AlphaFoldDB" id="A0A1J4KS95"/>
<protein>
    <submittedName>
        <fullName evidence="2">Uncharacterized protein</fullName>
    </submittedName>
</protein>
<dbReference type="RefSeq" id="XP_068367267.1">
    <property type="nucleotide sequence ID" value="XM_068491129.1"/>
</dbReference>
<dbReference type="GeneID" id="94825833"/>